<dbReference type="InterPro" id="IPR003841">
    <property type="entry name" value="Na/Pi_transpt"/>
</dbReference>
<gene>
    <name evidence="8" type="ORF">RUA8715_00099</name>
</gene>
<dbReference type="SUPFAM" id="SSF109755">
    <property type="entry name" value="PhoU-like"/>
    <property type="match status" value="1"/>
</dbReference>
<keyword evidence="9" id="KW-1185">Reference proteome</keyword>
<dbReference type="OrthoDB" id="5778511at2"/>
<dbReference type="Pfam" id="PF02690">
    <property type="entry name" value="Na_Pi_cotrans"/>
    <property type="match status" value="1"/>
</dbReference>
<dbReference type="NCBIfam" id="NF037997">
    <property type="entry name" value="Na_Pi_symport"/>
    <property type="match status" value="1"/>
</dbReference>
<evidence type="ECO:0000256" key="2">
    <source>
        <dbReference type="ARBA" id="ARBA00022475"/>
    </source>
</evidence>
<dbReference type="InterPro" id="IPR038078">
    <property type="entry name" value="PhoU-like_sf"/>
</dbReference>
<evidence type="ECO:0000256" key="5">
    <source>
        <dbReference type="ARBA" id="ARBA00023136"/>
    </source>
</evidence>
<evidence type="ECO:0000313" key="9">
    <source>
        <dbReference type="Proteomes" id="UP000202485"/>
    </source>
</evidence>
<dbReference type="Gene3D" id="1.20.58.220">
    <property type="entry name" value="Phosphate transport system protein phou homolog 2, domain 2"/>
    <property type="match status" value="1"/>
</dbReference>
<evidence type="ECO:0000256" key="3">
    <source>
        <dbReference type="ARBA" id="ARBA00022692"/>
    </source>
</evidence>
<dbReference type="InterPro" id="IPR026022">
    <property type="entry name" value="PhoU_dom"/>
</dbReference>
<sequence>MIVLATHLAAGVALLLWSVRLIRTGVERAFLPELKRGLKILSENRMSAALGGGMAAMLMQSSTAVALIGAGFAVSGMLAPPSALALLLGAEVGSALMAKVLTLPVQAVMPFALLVGVVVFLKAGRRRTKQIGRITIGFALVLLSLGMIREATVPIGASPIVQSIAAYFQSDLISAYVVGAILAWLMHSSLAAVLTFATFAASALVGGTVAAALVIGANLGGAVISFALLWSQERPAKLVVLANLVARTCVTLVALALLLTGVLNISAFGTAPGQQVVMLHIAMNVALLVVALPFTNLLIRLADAFVPRHASITADNVTALDPSALDHVPLALACAQRELLRMAETVQAMLVPTIHLFRNWDPELARTIELRENDVDRMHFDIKIYVSRLREGDLTPQQEKKTLELVSMANNLEEAADRIAVNLVALAKKMADEGITFSKEGLTDIEQFHDQITTNGQLALSILTTGDAEAARQLVAEKDRIRIEEQYLQERHLKRLQSRGPASIETTNIHQETLRLLKQINAALAFVAYPIAEETGDLLESRLAKPRIISDAP</sequence>
<dbReference type="EMBL" id="FXYG01000001">
    <property type="protein sequence ID" value="SMX33118.1"/>
    <property type="molecule type" value="Genomic_DNA"/>
</dbReference>
<accession>A0A238JR13</accession>
<protein>
    <submittedName>
        <fullName evidence="8">Na+/Pi-cotransporter</fullName>
    </submittedName>
</protein>
<organism evidence="8 9">
    <name type="scientific">Ruegeria arenilitoris</name>
    <dbReference type="NCBI Taxonomy" id="1173585"/>
    <lineage>
        <taxon>Bacteria</taxon>
        <taxon>Pseudomonadati</taxon>
        <taxon>Pseudomonadota</taxon>
        <taxon>Alphaproteobacteria</taxon>
        <taxon>Rhodobacterales</taxon>
        <taxon>Roseobacteraceae</taxon>
        <taxon>Ruegeria</taxon>
    </lineage>
</organism>
<feature type="transmembrane region" description="Helical" evidence="6">
    <location>
        <begin position="238"/>
        <end position="265"/>
    </location>
</feature>
<feature type="transmembrane region" description="Helical" evidence="6">
    <location>
        <begin position="211"/>
        <end position="231"/>
    </location>
</feature>
<evidence type="ECO:0000313" key="8">
    <source>
        <dbReference type="EMBL" id="SMX33118.1"/>
    </source>
</evidence>
<dbReference type="AlphaFoldDB" id="A0A238JR13"/>
<dbReference type="RefSeq" id="WP_093961726.1">
    <property type="nucleotide sequence ID" value="NZ_FXYG01000001.1"/>
</dbReference>
<feature type="domain" description="PhoU" evidence="7">
    <location>
        <begin position="339"/>
        <end position="419"/>
    </location>
</feature>
<dbReference type="GO" id="GO:0005886">
    <property type="term" value="C:plasma membrane"/>
    <property type="evidence" value="ECO:0007669"/>
    <property type="project" value="UniProtKB-SubCell"/>
</dbReference>
<dbReference type="Proteomes" id="UP000202485">
    <property type="component" value="Unassembled WGS sequence"/>
</dbReference>
<feature type="transmembrane region" description="Helical" evidence="6">
    <location>
        <begin position="107"/>
        <end position="124"/>
    </location>
</feature>
<evidence type="ECO:0000259" key="7">
    <source>
        <dbReference type="Pfam" id="PF01895"/>
    </source>
</evidence>
<keyword evidence="3 6" id="KW-0812">Transmembrane</keyword>
<dbReference type="GO" id="GO:0005436">
    <property type="term" value="F:sodium:phosphate symporter activity"/>
    <property type="evidence" value="ECO:0007669"/>
    <property type="project" value="InterPro"/>
</dbReference>
<dbReference type="Pfam" id="PF01895">
    <property type="entry name" value="PhoU"/>
    <property type="match status" value="1"/>
</dbReference>
<dbReference type="PANTHER" id="PTHR10010">
    <property type="entry name" value="SOLUTE CARRIER FAMILY 34 SODIUM PHOSPHATE , MEMBER 2-RELATED"/>
    <property type="match status" value="1"/>
</dbReference>
<evidence type="ECO:0000256" key="6">
    <source>
        <dbReference type="SAM" id="Phobius"/>
    </source>
</evidence>
<keyword evidence="4 6" id="KW-1133">Transmembrane helix</keyword>
<name>A0A238JR13_9RHOB</name>
<evidence type="ECO:0000256" key="1">
    <source>
        <dbReference type="ARBA" id="ARBA00004651"/>
    </source>
</evidence>
<comment type="subcellular location">
    <subcellularLocation>
        <location evidence="1">Cell membrane</location>
        <topology evidence="1">Multi-pass membrane protein</topology>
    </subcellularLocation>
</comment>
<dbReference type="PANTHER" id="PTHR10010:SF46">
    <property type="entry name" value="SODIUM-DEPENDENT PHOSPHATE TRANSPORT PROTEIN 2B"/>
    <property type="match status" value="1"/>
</dbReference>
<proteinExistence type="predicted"/>
<evidence type="ECO:0000256" key="4">
    <source>
        <dbReference type="ARBA" id="ARBA00022989"/>
    </source>
</evidence>
<reference evidence="9" key="1">
    <citation type="submission" date="2017-05" db="EMBL/GenBank/DDBJ databases">
        <authorList>
            <person name="Rodrigo-Torres L."/>
            <person name="Arahal R. D."/>
            <person name="Lucena T."/>
        </authorList>
    </citation>
    <scope>NUCLEOTIDE SEQUENCE [LARGE SCALE GENOMIC DNA]</scope>
    <source>
        <strain evidence="9">CECT 8715</strain>
    </source>
</reference>
<keyword evidence="5 6" id="KW-0472">Membrane</keyword>
<keyword evidence="2" id="KW-1003">Cell membrane</keyword>
<dbReference type="GO" id="GO:0044341">
    <property type="term" value="P:sodium-dependent phosphate transport"/>
    <property type="evidence" value="ECO:0007669"/>
    <property type="project" value="InterPro"/>
</dbReference>
<feature type="transmembrane region" description="Helical" evidence="6">
    <location>
        <begin position="277"/>
        <end position="299"/>
    </location>
</feature>